<accession>A0A8E2DIQ3</accession>
<proteinExistence type="predicted"/>
<dbReference type="Proteomes" id="UP000250043">
    <property type="component" value="Unassembled WGS sequence"/>
</dbReference>
<reference evidence="2 3" key="1">
    <citation type="submission" date="2016-07" db="EMBL/GenBank/DDBJ databases">
        <title>Draft genome of the white-rot fungus Obba rivulosa 3A-2.</title>
        <authorList>
            <consortium name="DOE Joint Genome Institute"/>
            <person name="Miettinen O."/>
            <person name="Riley R."/>
            <person name="Acob R."/>
            <person name="Barry K."/>
            <person name="Cullen D."/>
            <person name="De Vries R."/>
            <person name="Hainaut M."/>
            <person name="Hatakka A."/>
            <person name="Henrissat B."/>
            <person name="Hilden K."/>
            <person name="Kuo R."/>
            <person name="Labutti K."/>
            <person name="Lipzen A."/>
            <person name="Makela M.R."/>
            <person name="Sandor L."/>
            <person name="Spatafora J.W."/>
            <person name="Grigoriev I.V."/>
            <person name="Hibbett D.S."/>
        </authorList>
    </citation>
    <scope>NUCLEOTIDE SEQUENCE [LARGE SCALE GENOMIC DNA]</scope>
    <source>
        <strain evidence="2 3">3A-2</strain>
    </source>
</reference>
<evidence type="ECO:0000256" key="1">
    <source>
        <dbReference type="SAM" id="MobiDB-lite"/>
    </source>
</evidence>
<sequence>MASSAELPVLLPQNVLPRPLARNEWTPKRDPSVPVPPPGDDARTHDQEMVIAHQHIDGKTAKKVRPWRTVDYNGPMGRWNLMSPQPPKHKALEPSGPSKWRVYTLEWALVRTFQGTHNGAYLGPADQSRIIGQHEQLDRCTATGALQGNHGGRG</sequence>
<dbReference type="EMBL" id="KV722458">
    <property type="protein sequence ID" value="OCH88226.1"/>
    <property type="molecule type" value="Genomic_DNA"/>
</dbReference>
<feature type="region of interest" description="Disordered" evidence="1">
    <location>
        <begin position="1"/>
        <end position="41"/>
    </location>
</feature>
<dbReference type="OrthoDB" id="16717at2759"/>
<evidence type="ECO:0000313" key="3">
    <source>
        <dbReference type="Proteomes" id="UP000250043"/>
    </source>
</evidence>
<keyword evidence="3" id="KW-1185">Reference proteome</keyword>
<organism evidence="2 3">
    <name type="scientific">Obba rivulosa</name>
    <dbReference type="NCBI Taxonomy" id="1052685"/>
    <lineage>
        <taxon>Eukaryota</taxon>
        <taxon>Fungi</taxon>
        <taxon>Dikarya</taxon>
        <taxon>Basidiomycota</taxon>
        <taxon>Agaricomycotina</taxon>
        <taxon>Agaricomycetes</taxon>
        <taxon>Polyporales</taxon>
        <taxon>Gelatoporiaceae</taxon>
        <taxon>Obba</taxon>
    </lineage>
</organism>
<evidence type="ECO:0000313" key="2">
    <source>
        <dbReference type="EMBL" id="OCH88226.1"/>
    </source>
</evidence>
<name>A0A8E2DIQ3_9APHY</name>
<protein>
    <submittedName>
        <fullName evidence="2">Uncharacterized protein</fullName>
    </submittedName>
</protein>
<gene>
    <name evidence="2" type="ORF">OBBRIDRAFT_836746</name>
</gene>
<dbReference type="AlphaFoldDB" id="A0A8E2DIQ3"/>